<sequence>MPDQPVFPQEFLGSREISFTNRQESIYPNLMRFSLDFKFKVLQLLLAPQDDGAPRKVVVMARGENLDASEAVITPAFSQLELLERYVADNQVDILHEYLFGVDELAARRG</sequence>
<comment type="caution">
    <text evidence="1">The sequence shown here is derived from an EMBL/GenBank/DDBJ whole genome shotgun (WGS) entry which is preliminary data.</text>
</comment>
<reference evidence="1" key="1">
    <citation type="submission" date="2022-05" db="EMBL/GenBank/DDBJ databases">
        <authorList>
            <person name="Sun H.-N."/>
        </authorList>
    </citation>
    <scope>NUCLEOTIDE SEQUENCE</scope>
    <source>
        <strain evidence="1">HB14</strain>
    </source>
</reference>
<evidence type="ECO:0000313" key="1">
    <source>
        <dbReference type="EMBL" id="MCP8900750.1"/>
    </source>
</evidence>
<evidence type="ECO:0000313" key="2">
    <source>
        <dbReference type="Proteomes" id="UP001139319"/>
    </source>
</evidence>
<dbReference type="RefSeq" id="WP_253969041.1">
    <property type="nucleotide sequence ID" value="NZ_JAMFTH010000006.1"/>
</dbReference>
<dbReference type="Proteomes" id="UP001139319">
    <property type="component" value="Unassembled WGS sequence"/>
</dbReference>
<gene>
    <name evidence="1" type="ORF">M6D89_15685</name>
</gene>
<dbReference type="EMBL" id="JAMFTH010000006">
    <property type="protein sequence ID" value="MCP8900750.1"/>
    <property type="molecule type" value="Genomic_DNA"/>
</dbReference>
<accession>A0A9X2KX47</accession>
<dbReference type="AlphaFoldDB" id="A0A9X2KX47"/>
<organism evidence="1 2">
    <name type="scientific">Gilvimarinus xylanilyticus</name>
    <dbReference type="NCBI Taxonomy" id="2944139"/>
    <lineage>
        <taxon>Bacteria</taxon>
        <taxon>Pseudomonadati</taxon>
        <taxon>Pseudomonadota</taxon>
        <taxon>Gammaproteobacteria</taxon>
        <taxon>Cellvibrionales</taxon>
        <taxon>Cellvibrionaceae</taxon>
        <taxon>Gilvimarinus</taxon>
    </lineage>
</organism>
<reference evidence="1" key="2">
    <citation type="submission" date="2023-01" db="EMBL/GenBank/DDBJ databases">
        <title>Gilvimarinus xylanilyticus HB14 isolated from Caulerpa lentillifera aquaculture base in Hainan, China.</title>
        <authorList>
            <person name="Zhang Y.-J."/>
        </authorList>
    </citation>
    <scope>NUCLEOTIDE SEQUENCE</scope>
    <source>
        <strain evidence="1">HB14</strain>
    </source>
</reference>
<name>A0A9X2KX47_9GAMM</name>
<proteinExistence type="predicted"/>
<keyword evidence="2" id="KW-1185">Reference proteome</keyword>
<protein>
    <submittedName>
        <fullName evidence="1">Uncharacterized protein</fullName>
    </submittedName>
</protein>